<dbReference type="EMBL" id="BMGR01000014">
    <property type="protein sequence ID" value="GGG18798.1"/>
    <property type="molecule type" value="Genomic_DNA"/>
</dbReference>
<accession>A0A917G2E4</accession>
<sequence length="51" mass="5552">MKEVIIKILLIAIALSAITFFVASQTGLWGDSKTIRDRSHSRVSDSLAPPP</sequence>
<evidence type="ECO:0000313" key="2">
    <source>
        <dbReference type="Proteomes" id="UP000644756"/>
    </source>
</evidence>
<keyword evidence="2" id="KW-1185">Reference proteome</keyword>
<comment type="caution">
    <text evidence="1">The sequence shown here is derived from an EMBL/GenBank/DDBJ whole genome shotgun (WGS) entry which is preliminary data.</text>
</comment>
<organism evidence="1 2">
    <name type="scientific">Paenibacillus abyssi</name>
    <dbReference type="NCBI Taxonomy" id="1340531"/>
    <lineage>
        <taxon>Bacteria</taxon>
        <taxon>Bacillati</taxon>
        <taxon>Bacillota</taxon>
        <taxon>Bacilli</taxon>
        <taxon>Bacillales</taxon>
        <taxon>Paenibacillaceae</taxon>
        <taxon>Paenibacillus</taxon>
    </lineage>
</organism>
<reference evidence="1" key="2">
    <citation type="submission" date="2020-09" db="EMBL/GenBank/DDBJ databases">
        <authorList>
            <person name="Sun Q."/>
            <person name="Zhou Y."/>
        </authorList>
    </citation>
    <scope>NUCLEOTIDE SEQUENCE</scope>
    <source>
        <strain evidence="1">CGMCC 1.12987</strain>
    </source>
</reference>
<reference evidence="1" key="1">
    <citation type="journal article" date="2014" name="Int. J. Syst. Evol. Microbiol.">
        <title>Complete genome sequence of Corynebacterium casei LMG S-19264T (=DSM 44701T), isolated from a smear-ripened cheese.</title>
        <authorList>
            <consortium name="US DOE Joint Genome Institute (JGI-PGF)"/>
            <person name="Walter F."/>
            <person name="Albersmeier A."/>
            <person name="Kalinowski J."/>
            <person name="Ruckert C."/>
        </authorList>
    </citation>
    <scope>NUCLEOTIDE SEQUENCE</scope>
    <source>
        <strain evidence="1">CGMCC 1.12987</strain>
    </source>
</reference>
<dbReference type="AlphaFoldDB" id="A0A917G2E4"/>
<dbReference type="RefSeq" id="WP_188532790.1">
    <property type="nucleotide sequence ID" value="NZ_BMGR01000014.1"/>
</dbReference>
<name>A0A917G2E4_9BACL</name>
<protein>
    <submittedName>
        <fullName evidence="1">Uncharacterized protein</fullName>
    </submittedName>
</protein>
<gene>
    <name evidence="1" type="ORF">GCM10010916_39510</name>
</gene>
<dbReference type="Proteomes" id="UP000644756">
    <property type="component" value="Unassembled WGS sequence"/>
</dbReference>
<evidence type="ECO:0000313" key="1">
    <source>
        <dbReference type="EMBL" id="GGG18798.1"/>
    </source>
</evidence>
<proteinExistence type="predicted"/>